<dbReference type="PANTHER" id="PTHR28158:SF1">
    <property type="entry name" value="SMALL RIBOSOMAL SUBUNIT PROTEIN MS45"/>
    <property type="match status" value="1"/>
</dbReference>
<dbReference type="GO" id="GO:0003735">
    <property type="term" value="F:structural constituent of ribosome"/>
    <property type="evidence" value="ECO:0007669"/>
    <property type="project" value="TreeGrafter"/>
</dbReference>
<proteinExistence type="inferred from homology"/>
<dbReference type="PANTHER" id="PTHR28158">
    <property type="entry name" value="37S RIBOSOMAL PROTEIN S35, MITOCHONDRIAL"/>
    <property type="match status" value="1"/>
</dbReference>
<feature type="compositionally biased region" description="Polar residues" evidence="5">
    <location>
        <begin position="207"/>
        <end position="217"/>
    </location>
</feature>
<dbReference type="SUPFAM" id="SSF52172">
    <property type="entry name" value="CheY-like"/>
    <property type="match status" value="1"/>
</dbReference>
<dbReference type="PROSITE" id="PS50110">
    <property type="entry name" value="RESPONSE_REGULATORY"/>
    <property type="match status" value="1"/>
</dbReference>
<dbReference type="CDD" id="cd17546">
    <property type="entry name" value="REC_hyHK_CKI1_RcsC-like"/>
    <property type="match status" value="1"/>
</dbReference>
<evidence type="ECO:0000313" key="8">
    <source>
        <dbReference type="Proteomes" id="UP000054053"/>
    </source>
</evidence>
<dbReference type="Gene3D" id="3.40.50.2300">
    <property type="match status" value="1"/>
</dbReference>
<feature type="domain" description="Response regulatory" evidence="6">
    <location>
        <begin position="301"/>
        <end position="446"/>
    </location>
</feature>
<evidence type="ECO:0000256" key="5">
    <source>
        <dbReference type="SAM" id="MobiDB-lite"/>
    </source>
</evidence>
<dbReference type="EMBL" id="BBTG02000006">
    <property type="protein sequence ID" value="GAO13612.1"/>
    <property type="molecule type" value="Genomic_DNA"/>
</dbReference>
<feature type="modified residue" description="4-aspartylphosphate" evidence="4">
    <location>
        <position position="350"/>
    </location>
</feature>
<comment type="caution">
    <text evidence="7">The sequence shown here is derived from an EMBL/GenBank/DDBJ whole genome shotgun (WGS) entry which is preliminary data.</text>
</comment>
<comment type="similarity">
    <text evidence="3">Belongs to the SSK1 family.</text>
</comment>
<dbReference type="InterPro" id="IPR011006">
    <property type="entry name" value="CheY-like_superfamily"/>
</dbReference>
<keyword evidence="2" id="KW-0902">Two-component regulatory system</keyword>
<accession>A0A1B5KUK0</accession>
<evidence type="ECO:0000256" key="1">
    <source>
        <dbReference type="ARBA" id="ARBA00022553"/>
    </source>
</evidence>
<dbReference type="AlphaFoldDB" id="A0A1B5KUK0"/>
<evidence type="ECO:0000256" key="3">
    <source>
        <dbReference type="ARBA" id="ARBA00093463"/>
    </source>
</evidence>
<dbReference type="GO" id="GO:0000156">
    <property type="term" value="F:phosphorelay response regulator activity"/>
    <property type="evidence" value="ECO:0007669"/>
    <property type="project" value="UniProtKB-ARBA"/>
</dbReference>
<dbReference type="InterPro" id="IPR001789">
    <property type="entry name" value="Sig_transdc_resp-reg_receiver"/>
</dbReference>
<dbReference type="FunFam" id="3.40.50.2300:FF:000146">
    <property type="entry name" value="Putative two-component response regulator SSK1p"/>
    <property type="match status" value="1"/>
</dbReference>
<evidence type="ECO:0000259" key="6">
    <source>
        <dbReference type="PROSITE" id="PS50110"/>
    </source>
</evidence>
<name>A0A1B5KUK0_USTVR</name>
<evidence type="ECO:0000256" key="4">
    <source>
        <dbReference type="PROSITE-ProRule" id="PRU00169"/>
    </source>
</evidence>
<evidence type="ECO:0000313" key="7">
    <source>
        <dbReference type="EMBL" id="GAO13612.1"/>
    </source>
</evidence>
<dbReference type="Proteomes" id="UP000054053">
    <property type="component" value="Unassembled WGS sequence"/>
</dbReference>
<dbReference type="Pfam" id="PF00072">
    <property type="entry name" value="Response_reg"/>
    <property type="match status" value="1"/>
</dbReference>
<dbReference type="GO" id="GO:0005763">
    <property type="term" value="C:mitochondrial small ribosomal subunit"/>
    <property type="evidence" value="ECO:0007669"/>
    <property type="project" value="TreeGrafter"/>
</dbReference>
<dbReference type="GO" id="GO:0032543">
    <property type="term" value="P:mitochondrial translation"/>
    <property type="evidence" value="ECO:0007669"/>
    <property type="project" value="TreeGrafter"/>
</dbReference>
<protein>
    <recommendedName>
        <fullName evidence="6">Response regulatory domain-containing protein</fullName>
    </recommendedName>
</protein>
<reference evidence="8" key="1">
    <citation type="journal article" date="2016" name="Genome Announc.">
        <title>Genome sequence of Ustilaginoidea virens IPU010, a rice pathogenic fungus causing false smut.</title>
        <authorList>
            <person name="Kumagai T."/>
            <person name="Ishii T."/>
            <person name="Terai G."/>
            <person name="Umemura M."/>
            <person name="Machida M."/>
            <person name="Asai K."/>
        </authorList>
    </citation>
    <scope>NUCLEOTIDE SEQUENCE [LARGE SCALE GENOMIC DNA]</scope>
    <source>
        <strain evidence="8">IPU010</strain>
    </source>
</reference>
<feature type="region of interest" description="Disordered" evidence="5">
    <location>
        <begin position="162"/>
        <end position="291"/>
    </location>
</feature>
<dbReference type="InterPro" id="IPR021036">
    <property type="entry name" value="Ribosomal_mS45"/>
</dbReference>
<dbReference type="Pfam" id="PF12298">
    <property type="entry name" value="Bot1p"/>
    <property type="match status" value="1"/>
</dbReference>
<sequence length="742" mass="81891">MVTRKIWVRRPHASATTITITEDDLVDDVRDMILRKYANSLGRTFDSPDLAIRIQSRDQDKERILGPEELMARTIDNVYPGGQTVDEALIIDIPRRAPKASPRVHLPPGTTTCYITEDGRPSEAGEGYFPPVATIPSPLPPQSAPVAPNGAAPHSMAVVGAGQISSIPSPGGSRTRLHRERSERPRLVRTLTSSPTAVAAHNPGAQKASSTLGSHGAQNIAPRLPHSRTHSSSSDRASGLPTVKPTLPKSPGADNTPTRAATPPPRPSSPRISGARARKSKKSSEYLSSPNVWNGSVPPINVLIVEDNPINLKLLEAFVKRLKVRWSTAMNGRDAVKKWRAGGFHLVLMDIQLPVMNGLDATREIRRLESVNSIGVFSSTPDNGADDDDDEVKEQDRLQNLTLFKSPVIIVALTASSLQSDRHEALAAGGAPAARAADLALPQAARSGAPFARSFSSTQYREKMSRARQQMYTWLKSRDGQEFAAGGKGPRYLGPFRDQPFPQNPLFRSQPVLDDPTRDLIWQKVMERGESLKSISAEMGVDVRRVAAVVRLKEVEKQWVQDGKKLAVPYAKAVMSMLPTTSYREGEKNEPHEPINEVHVHRLTMQQLFVPVAESRQFTREDAAKAFHERMLSADARSPHPQLIRMERDILAGMSPAESEQKFKARVQDEEEALARKLATEQAKEEEMTSRVKTDRYEFRFKEIVVDDVGRDGRSRKGTGWRYGAPLEDRKRGVVKIPTSVP</sequence>
<keyword evidence="1 4" id="KW-0597">Phosphoprotein</keyword>
<evidence type="ECO:0000256" key="2">
    <source>
        <dbReference type="ARBA" id="ARBA00023012"/>
    </source>
</evidence>
<dbReference type="SMART" id="SM00448">
    <property type="entry name" value="REC"/>
    <property type="match status" value="1"/>
</dbReference>
<organism evidence="7 8">
    <name type="scientific">Ustilaginoidea virens</name>
    <name type="common">Rice false smut fungus</name>
    <name type="synonym">Villosiclava virens</name>
    <dbReference type="NCBI Taxonomy" id="1159556"/>
    <lineage>
        <taxon>Eukaryota</taxon>
        <taxon>Fungi</taxon>
        <taxon>Dikarya</taxon>
        <taxon>Ascomycota</taxon>
        <taxon>Pezizomycotina</taxon>
        <taxon>Sordariomycetes</taxon>
        <taxon>Hypocreomycetidae</taxon>
        <taxon>Hypocreales</taxon>
        <taxon>Clavicipitaceae</taxon>
        <taxon>Ustilaginoidea</taxon>
    </lineage>
</organism>
<feature type="compositionally biased region" description="Low complexity" evidence="5">
    <location>
        <begin position="164"/>
        <end position="173"/>
    </location>
</feature>
<gene>
    <name evidence="7" type="ORF">UVI_02015200</name>
</gene>